<keyword evidence="1" id="KW-0812">Transmembrane</keyword>
<evidence type="ECO:0000313" key="2">
    <source>
        <dbReference type="EMBL" id="MFC5909083.1"/>
    </source>
</evidence>
<proteinExistence type="predicted"/>
<organism evidence="2 3">
    <name type="scientific">Streptacidiphilus monticola</name>
    <dbReference type="NCBI Taxonomy" id="2161674"/>
    <lineage>
        <taxon>Bacteria</taxon>
        <taxon>Bacillati</taxon>
        <taxon>Actinomycetota</taxon>
        <taxon>Actinomycetes</taxon>
        <taxon>Kitasatosporales</taxon>
        <taxon>Streptomycetaceae</taxon>
        <taxon>Streptacidiphilus</taxon>
    </lineage>
</organism>
<keyword evidence="1" id="KW-1133">Transmembrane helix</keyword>
<accession>A0ABW1G4V4</accession>
<reference evidence="3" key="1">
    <citation type="journal article" date="2019" name="Int. J. Syst. Evol. Microbiol.">
        <title>The Global Catalogue of Microorganisms (GCM) 10K type strain sequencing project: providing services to taxonomists for standard genome sequencing and annotation.</title>
        <authorList>
            <consortium name="The Broad Institute Genomics Platform"/>
            <consortium name="The Broad Institute Genome Sequencing Center for Infectious Disease"/>
            <person name="Wu L."/>
            <person name="Ma J."/>
        </authorList>
    </citation>
    <scope>NUCLEOTIDE SEQUENCE [LARGE SCALE GENOMIC DNA]</scope>
    <source>
        <strain evidence="3">JCM 4816</strain>
    </source>
</reference>
<keyword evidence="1" id="KW-0472">Membrane</keyword>
<feature type="transmembrane region" description="Helical" evidence="1">
    <location>
        <begin position="98"/>
        <end position="118"/>
    </location>
</feature>
<feature type="transmembrane region" description="Helical" evidence="1">
    <location>
        <begin position="130"/>
        <end position="149"/>
    </location>
</feature>
<comment type="caution">
    <text evidence="2">The sequence shown here is derived from an EMBL/GenBank/DDBJ whole genome shotgun (WGS) entry which is preliminary data.</text>
</comment>
<gene>
    <name evidence="2" type="ORF">ACFP3V_17910</name>
</gene>
<sequence>MNSAASTLLVIAAVVLVLARQLTARRVGDDWRKAFVLPVVLAAVALEDGHLIDPAHRPLAVGFLVVGLILEAALGAVWGLTTRLWRDESGALWAKGTLLSLLAWIGMVVVRAGLYGAGHALGLAQGQGDLLLALAVLVAVRGVVLRLRAQAVAPAYGGSANVI</sequence>
<dbReference type="EMBL" id="JBHSQJ010000072">
    <property type="protein sequence ID" value="MFC5909083.1"/>
    <property type="molecule type" value="Genomic_DNA"/>
</dbReference>
<feature type="transmembrane region" description="Helical" evidence="1">
    <location>
        <begin position="59"/>
        <end position="78"/>
    </location>
</feature>
<keyword evidence="3" id="KW-1185">Reference proteome</keyword>
<dbReference type="Proteomes" id="UP001596174">
    <property type="component" value="Unassembled WGS sequence"/>
</dbReference>
<evidence type="ECO:0000313" key="3">
    <source>
        <dbReference type="Proteomes" id="UP001596174"/>
    </source>
</evidence>
<dbReference type="RefSeq" id="WP_380584556.1">
    <property type="nucleotide sequence ID" value="NZ_JBHSQJ010000072.1"/>
</dbReference>
<evidence type="ECO:0000256" key="1">
    <source>
        <dbReference type="SAM" id="Phobius"/>
    </source>
</evidence>
<name>A0ABW1G4V4_9ACTN</name>
<protein>
    <submittedName>
        <fullName evidence="2">DUF1453 domain-containing protein</fullName>
    </submittedName>
</protein>